<feature type="transmembrane region" description="Helical" evidence="1">
    <location>
        <begin position="42"/>
        <end position="59"/>
    </location>
</feature>
<dbReference type="EMBL" id="DMVW01000048">
    <property type="protein sequence ID" value="HAR51187.1"/>
    <property type="molecule type" value="Genomic_DNA"/>
</dbReference>
<gene>
    <name evidence="2" type="ORF">DCS45_04820</name>
</gene>
<feature type="transmembrane region" description="Helical" evidence="1">
    <location>
        <begin position="120"/>
        <end position="144"/>
    </location>
</feature>
<dbReference type="AlphaFoldDB" id="A0A348W9H5"/>
<organism evidence="2 3">
    <name type="scientific">Roseovarius nubinhibens</name>
    <dbReference type="NCBI Taxonomy" id="314263"/>
    <lineage>
        <taxon>Bacteria</taxon>
        <taxon>Pseudomonadati</taxon>
        <taxon>Pseudomonadota</taxon>
        <taxon>Alphaproteobacteria</taxon>
        <taxon>Rhodobacterales</taxon>
        <taxon>Roseobacteraceae</taxon>
        <taxon>Roseovarius</taxon>
    </lineage>
</organism>
<evidence type="ECO:0000313" key="3">
    <source>
        <dbReference type="Proteomes" id="UP000264719"/>
    </source>
</evidence>
<accession>A0A348W9H5</accession>
<protein>
    <submittedName>
        <fullName evidence="2">Tellurium resistance protein</fullName>
    </submittedName>
</protein>
<dbReference type="InterPro" id="IPR047784">
    <property type="entry name" value="TrgA"/>
</dbReference>
<keyword evidence="1" id="KW-1133">Transmembrane helix</keyword>
<evidence type="ECO:0000313" key="2">
    <source>
        <dbReference type="EMBL" id="HAR51187.1"/>
    </source>
</evidence>
<evidence type="ECO:0000256" key="1">
    <source>
        <dbReference type="SAM" id="Phobius"/>
    </source>
</evidence>
<keyword evidence="1" id="KW-0472">Membrane</keyword>
<dbReference type="Proteomes" id="UP000264719">
    <property type="component" value="Unassembled WGS sequence"/>
</dbReference>
<keyword evidence="1" id="KW-0812">Transmembrane</keyword>
<reference evidence="2 3" key="1">
    <citation type="journal article" date="2018" name="Nat. Biotechnol.">
        <title>A standardized bacterial taxonomy based on genome phylogeny substantially revises the tree of life.</title>
        <authorList>
            <person name="Parks D.H."/>
            <person name="Chuvochina M."/>
            <person name="Waite D.W."/>
            <person name="Rinke C."/>
            <person name="Skarshewski A."/>
            <person name="Chaumeil P.A."/>
            <person name="Hugenholtz P."/>
        </authorList>
    </citation>
    <scope>NUCLEOTIDE SEQUENCE [LARGE SCALE GENOMIC DNA]</scope>
    <source>
        <strain evidence="2">UBA9169</strain>
    </source>
</reference>
<sequence>MRPSDKMPTIARLVAALCLAAIGWIGSEIVRPTMPPETNFGWFNYVNAGIGLFCGWTVIGSRLGTGFSDAISTGLTGVGAMVFWVLFAHSCNQMLANALDRDYKGLMDALTGIFEIATEYAYYLLNLQLLGLLIGGGIVIGLLAETLHRRWS</sequence>
<feature type="transmembrane region" description="Helical" evidence="1">
    <location>
        <begin position="66"/>
        <end position="87"/>
    </location>
</feature>
<proteinExistence type="predicted"/>
<dbReference type="NCBIfam" id="NF033773">
    <property type="entry name" value="tellur_TrgA"/>
    <property type="match status" value="1"/>
</dbReference>
<name>A0A348W9H5_9RHOB</name>
<comment type="caution">
    <text evidence="2">The sequence shown here is derived from an EMBL/GenBank/DDBJ whole genome shotgun (WGS) entry which is preliminary data.</text>
</comment>